<keyword evidence="3" id="KW-1185">Reference proteome</keyword>
<dbReference type="PANTHER" id="PTHR43194:SF2">
    <property type="entry name" value="PEROXISOMAL MEMBRANE PROTEIN LPX1"/>
    <property type="match status" value="1"/>
</dbReference>
<dbReference type="OrthoDB" id="5380819at2"/>
<dbReference type="Pfam" id="PF00561">
    <property type="entry name" value="Abhydrolase_1"/>
    <property type="match status" value="1"/>
</dbReference>
<feature type="domain" description="AB hydrolase-1" evidence="1">
    <location>
        <begin position="25"/>
        <end position="258"/>
    </location>
</feature>
<dbReference type="EMBL" id="QGHC01000003">
    <property type="protein sequence ID" value="PWK91923.1"/>
    <property type="molecule type" value="Genomic_DNA"/>
</dbReference>
<dbReference type="GO" id="GO:0003824">
    <property type="term" value="F:catalytic activity"/>
    <property type="evidence" value="ECO:0007669"/>
    <property type="project" value="InterPro"/>
</dbReference>
<dbReference type="InterPro" id="IPR029058">
    <property type="entry name" value="AB_hydrolase_fold"/>
</dbReference>
<organism evidence="2 3">
    <name type="scientific">Fulvimonas soli</name>
    <dbReference type="NCBI Taxonomy" id="155197"/>
    <lineage>
        <taxon>Bacteria</taxon>
        <taxon>Pseudomonadati</taxon>
        <taxon>Pseudomonadota</taxon>
        <taxon>Gammaproteobacteria</taxon>
        <taxon>Lysobacterales</taxon>
        <taxon>Rhodanobacteraceae</taxon>
        <taxon>Fulvimonas</taxon>
    </lineage>
</organism>
<dbReference type="PRINTS" id="PR00412">
    <property type="entry name" value="EPOXHYDRLASE"/>
</dbReference>
<gene>
    <name evidence="2" type="ORF">C7456_10342</name>
</gene>
<reference evidence="2 3" key="1">
    <citation type="submission" date="2018-05" db="EMBL/GenBank/DDBJ databases">
        <title>Genomic Encyclopedia of Type Strains, Phase IV (KMG-IV): sequencing the most valuable type-strain genomes for metagenomic binning, comparative biology and taxonomic classification.</title>
        <authorList>
            <person name="Goeker M."/>
        </authorList>
    </citation>
    <scope>NUCLEOTIDE SEQUENCE [LARGE SCALE GENOMIC DNA]</scope>
    <source>
        <strain evidence="2 3">DSM 14263</strain>
    </source>
</reference>
<dbReference type="Proteomes" id="UP000245812">
    <property type="component" value="Unassembled WGS sequence"/>
</dbReference>
<name>A0A316IFX4_9GAMM</name>
<evidence type="ECO:0000313" key="3">
    <source>
        <dbReference type="Proteomes" id="UP000245812"/>
    </source>
</evidence>
<dbReference type="InterPro" id="IPR000073">
    <property type="entry name" value="AB_hydrolase_1"/>
</dbReference>
<dbReference type="RefSeq" id="WP_109722515.1">
    <property type="nucleotide sequence ID" value="NZ_MSZV01000069.1"/>
</dbReference>
<evidence type="ECO:0000313" key="2">
    <source>
        <dbReference type="EMBL" id="PWK91923.1"/>
    </source>
</evidence>
<dbReference type="InterPro" id="IPR050228">
    <property type="entry name" value="Carboxylesterase_BioH"/>
</dbReference>
<protein>
    <submittedName>
        <fullName evidence="2">Pimeloyl-ACP methyl ester carboxylesterase</fullName>
    </submittedName>
</protein>
<dbReference type="Gene3D" id="3.40.50.1820">
    <property type="entry name" value="alpha/beta hydrolase"/>
    <property type="match status" value="1"/>
</dbReference>
<dbReference type="PRINTS" id="PR00111">
    <property type="entry name" value="ABHYDROLASE"/>
</dbReference>
<dbReference type="InterPro" id="IPR000639">
    <property type="entry name" value="Epox_hydrolase-like"/>
</dbReference>
<proteinExistence type="predicted"/>
<evidence type="ECO:0000259" key="1">
    <source>
        <dbReference type="Pfam" id="PF00561"/>
    </source>
</evidence>
<comment type="caution">
    <text evidence="2">The sequence shown here is derived from an EMBL/GenBank/DDBJ whole genome shotgun (WGS) entry which is preliminary data.</text>
</comment>
<accession>A0A316IFX4</accession>
<dbReference type="SUPFAM" id="SSF53474">
    <property type="entry name" value="alpha/beta-Hydrolases"/>
    <property type="match status" value="1"/>
</dbReference>
<sequence length="282" mass="30482">MAARYFIGMHGTRLAADVGGDAAAPPVILMHGGGQTRHAWANAFDELVAHGYHVISLDTRGHGQSDWAVDGDYSVQAQVGDLRMVIATLDEKPALVGASMGGVTSLIGLGADPELARALVLVDVAPRLEIEGIERIVAFMRSHADGFASLEEAAAAVTRYNPARPRPASPDGLRKNLRLAADGRYRWHWDPRFMDADPIAATRELSRQMLAAAERIRIPTLLVRGRLSNVISRESVAQLQRHIPHLEVADIEGAGHMVAGDNNDAFNASILAFLNRTMKQAH</sequence>
<dbReference type="PANTHER" id="PTHR43194">
    <property type="entry name" value="HYDROLASE ALPHA/BETA FOLD FAMILY"/>
    <property type="match status" value="1"/>
</dbReference>
<dbReference type="AlphaFoldDB" id="A0A316IFX4"/>